<dbReference type="EMBL" id="JAUIZM010000008">
    <property type="protein sequence ID" value="KAK1370734.1"/>
    <property type="molecule type" value="Genomic_DNA"/>
</dbReference>
<proteinExistence type="predicted"/>
<reference evidence="1" key="1">
    <citation type="submission" date="2023-02" db="EMBL/GenBank/DDBJ databases">
        <title>Genome of toxic invasive species Heracleum sosnowskyi carries increased number of genes despite the absence of recent whole-genome duplications.</title>
        <authorList>
            <person name="Schelkunov M."/>
            <person name="Shtratnikova V."/>
            <person name="Makarenko M."/>
            <person name="Klepikova A."/>
            <person name="Omelchenko D."/>
            <person name="Novikova G."/>
            <person name="Obukhova E."/>
            <person name="Bogdanov V."/>
            <person name="Penin A."/>
            <person name="Logacheva M."/>
        </authorList>
    </citation>
    <scope>NUCLEOTIDE SEQUENCE</scope>
    <source>
        <strain evidence="1">Hsosn_3</strain>
        <tissue evidence="1">Leaf</tissue>
    </source>
</reference>
<keyword evidence="2" id="KW-1185">Reference proteome</keyword>
<accession>A0AAD8HP33</accession>
<name>A0AAD8HP33_9APIA</name>
<protein>
    <submittedName>
        <fullName evidence="1">Uncharacterized protein</fullName>
    </submittedName>
</protein>
<dbReference type="Proteomes" id="UP001237642">
    <property type="component" value="Unassembled WGS sequence"/>
</dbReference>
<evidence type="ECO:0000313" key="2">
    <source>
        <dbReference type="Proteomes" id="UP001237642"/>
    </source>
</evidence>
<sequence>MKTDSKEWNEDILTNLFHSRDRDLIMGNPLSYYIKEDCWYWVKEGMGPIQLVMRIDICRRLKLEDAFLHEIVNPLQKLSFMFRTWKDDKAIAVVMVCWAAWRARM</sequence>
<organism evidence="1 2">
    <name type="scientific">Heracleum sosnowskyi</name>
    <dbReference type="NCBI Taxonomy" id="360622"/>
    <lineage>
        <taxon>Eukaryota</taxon>
        <taxon>Viridiplantae</taxon>
        <taxon>Streptophyta</taxon>
        <taxon>Embryophyta</taxon>
        <taxon>Tracheophyta</taxon>
        <taxon>Spermatophyta</taxon>
        <taxon>Magnoliopsida</taxon>
        <taxon>eudicotyledons</taxon>
        <taxon>Gunneridae</taxon>
        <taxon>Pentapetalae</taxon>
        <taxon>asterids</taxon>
        <taxon>campanulids</taxon>
        <taxon>Apiales</taxon>
        <taxon>Apiaceae</taxon>
        <taxon>Apioideae</taxon>
        <taxon>apioid superclade</taxon>
        <taxon>Tordylieae</taxon>
        <taxon>Tordyliinae</taxon>
        <taxon>Heracleum</taxon>
    </lineage>
</organism>
<reference evidence="1" key="2">
    <citation type="submission" date="2023-05" db="EMBL/GenBank/DDBJ databases">
        <authorList>
            <person name="Schelkunov M.I."/>
        </authorList>
    </citation>
    <scope>NUCLEOTIDE SEQUENCE</scope>
    <source>
        <strain evidence="1">Hsosn_3</strain>
        <tissue evidence="1">Leaf</tissue>
    </source>
</reference>
<comment type="caution">
    <text evidence="1">The sequence shown here is derived from an EMBL/GenBank/DDBJ whole genome shotgun (WGS) entry which is preliminary data.</text>
</comment>
<dbReference type="AlphaFoldDB" id="A0AAD8HP33"/>
<gene>
    <name evidence="1" type="ORF">POM88_036826</name>
</gene>
<evidence type="ECO:0000313" key="1">
    <source>
        <dbReference type="EMBL" id="KAK1370734.1"/>
    </source>
</evidence>